<feature type="chain" id="PRO_5043449357" evidence="1">
    <location>
        <begin position="31"/>
        <end position="138"/>
    </location>
</feature>
<feature type="signal peptide" evidence="1">
    <location>
        <begin position="1"/>
        <end position="30"/>
    </location>
</feature>
<sequence length="138" mass="15651">MHRCVKIQTNDNKIMSKIFLVILLTTLANAQDRWALVGNPLVAVRPCNDTDDVFINYEPGKPPEEENEYSLNIEKSFPVYSRISLRFDSPASVKLFDKSFARVSTGKGDVIEIRFFKSHNGISLQVQGPRITLLLCHI</sequence>
<reference evidence="2 3" key="1">
    <citation type="submission" date="2023-11" db="EMBL/GenBank/DDBJ databases">
        <authorList>
            <person name="Okamura Y."/>
        </authorList>
    </citation>
    <scope>NUCLEOTIDE SEQUENCE [LARGE SCALE GENOMIC DNA]</scope>
</reference>
<evidence type="ECO:0000313" key="3">
    <source>
        <dbReference type="Proteomes" id="UP001497472"/>
    </source>
</evidence>
<name>A0AAV1JE01_9NEOP</name>
<keyword evidence="1" id="KW-0732">Signal</keyword>
<evidence type="ECO:0000256" key="1">
    <source>
        <dbReference type="SAM" id="SignalP"/>
    </source>
</evidence>
<accession>A0AAV1JE01</accession>
<organism evidence="2 3">
    <name type="scientific">Leptosia nina</name>
    <dbReference type="NCBI Taxonomy" id="320188"/>
    <lineage>
        <taxon>Eukaryota</taxon>
        <taxon>Metazoa</taxon>
        <taxon>Ecdysozoa</taxon>
        <taxon>Arthropoda</taxon>
        <taxon>Hexapoda</taxon>
        <taxon>Insecta</taxon>
        <taxon>Pterygota</taxon>
        <taxon>Neoptera</taxon>
        <taxon>Endopterygota</taxon>
        <taxon>Lepidoptera</taxon>
        <taxon>Glossata</taxon>
        <taxon>Ditrysia</taxon>
        <taxon>Papilionoidea</taxon>
        <taxon>Pieridae</taxon>
        <taxon>Pierinae</taxon>
        <taxon>Leptosia</taxon>
    </lineage>
</organism>
<comment type="caution">
    <text evidence="2">The sequence shown here is derived from an EMBL/GenBank/DDBJ whole genome shotgun (WGS) entry which is preliminary data.</text>
</comment>
<proteinExistence type="predicted"/>
<protein>
    <submittedName>
        <fullName evidence="2">Uncharacterized protein</fullName>
    </submittedName>
</protein>
<dbReference type="AlphaFoldDB" id="A0AAV1JE01"/>
<dbReference type="Proteomes" id="UP001497472">
    <property type="component" value="Unassembled WGS sequence"/>
</dbReference>
<keyword evidence="3" id="KW-1185">Reference proteome</keyword>
<dbReference type="EMBL" id="CAVLEF010000009">
    <property type="protein sequence ID" value="CAK1547606.1"/>
    <property type="molecule type" value="Genomic_DNA"/>
</dbReference>
<evidence type="ECO:0000313" key="2">
    <source>
        <dbReference type="EMBL" id="CAK1547606.1"/>
    </source>
</evidence>
<gene>
    <name evidence="2" type="ORF">LNINA_LOCUS7067</name>
</gene>